<evidence type="ECO:0000259" key="4">
    <source>
        <dbReference type="Pfam" id="PF00263"/>
    </source>
</evidence>
<evidence type="ECO:0000259" key="5">
    <source>
        <dbReference type="Pfam" id="PF04972"/>
    </source>
</evidence>
<keyword evidence="3" id="KW-0732">Signal</keyword>
<protein>
    <submittedName>
        <fullName evidence="6">Putative pilus assembly transmembrane protein</fullName>
    </submittedName>
</protein>
<comment type="similarity">
    <text evidence="1">Belongs to the bacterial secretin family.</text>
</comment>
<dbReference type="InterPro" id="IPR007055">
    <property type="entry name" value="BON_dom"/>
</dbReference>
<organism evidence="6 7">
    <name type="scientific">Pseudobdellovibrio exovorus JSS</name>
    <dbReference type="NCBI Taxonomy" id="1184267"/>
    <lineage>
        <taxon>Bacteria</taxon>
        <taxon>Pseudomonadati</taxon>
        <taxon>Bdellovibrionota</taxon>
        <taxon>Bdellovibrionia</taxon>
        <taxon>Bdellovibrionales</taxon>
        <taxon>Pseudobdellovibrionaceae</taxon>
        <taxon>Pseudobdellovibrio</taxon>
    </lineage>
</organism>
<name>M4VBK1_9BACT</name>
<evidence type="ECO:0000313" key="7">
    <source>
        <dbReference type="Proteomes" id="UP000012040"/>
    </source>
</evidence>
<evidence type="ECO:0000313" key="6">
    <source>
        <dbReference type="EMBL" id="AGH96588.1"/>
    </source>
</evidence>
<dbReference type="RefSeq" id="WP_015471078.1">
    <property type="nucleotide sequence ID" value="NC_020813.1"/>
</dbReference>
<reference evidence="6 7" key="1">
    <citation type="journal article" date="2013" name="ISME J.">
        <title>By their genes ye shall know them: genomic signatures of predatory bacteria.</title>
        <authorList>
            <person name="Pasternak Z."/>
            <person name="Pietrokovski S."/>
            <person name="Rotem O."/>
            <person name="Gophna U."/>
            <person name="Lurie-Weinberger M.N."/>
            <person name="Jurkevitch E."/>
        </authorList>
    </citation>
    <scope>NUCLEOTIDE SEQUENCE [LARGE SCALE GENOMIC DNA]</scope>
    <source>
        <strain evidence="6 7">JSS</strain>
    </source>
</reference>
<dbReference type="EMBL" id="CP003537">
    <property type="protein sequence ID" value="AGH96588.1"/>
    <property type="molecule type" value="Genomic_DNA"/>
</dbReference>
<evidence type="ECO:0000256" key="2">
    <source>
        <dbReference type="SAM" id="MobiDB-lite"/>
    </source>
</evidence>
<dbReference type="Pfam" id="PF00263">
    <property type="entry name" value="Secretin"/>
    <property type="match status" value="1"/>
</dbReference>
<feature type="region of interest" description="Disordered" evidence="2">
    <location>
        <begin position="31"/>
        <end position="75"/>
    </location>
</feature>
<feature type="compositionally biased region" description="Polar residues" evidence="2">
    <location>
        <begin position="37"/>
        <end position="67"/>
    </location>
</feature>
<dbReference type="InterPro" id="IPR004846">
    <property type="entry name" value="T2SS/T3SS_dom"/>
</dbReference>
<proteinExistence type="inferred from homology"/>
<keyword evidence="6" id="KW-0812">Transmembrane</keyword>
<dbReference type="GO" id="GO:0009306">
    <property type="term" value="P:protein secretion"/>
    <property type="evidence" value="ECO:0007669"/>
    <property type="project" value="InterPro"/>
</dbReference>
<dbReference type="Pfam" id="PF04972">
    <property type="entry name" value="BON"/>
    <property type="match status" value="1"/>
</dbReference>
<keyword evidence="6" id="KW-0472">Membrane</keyword>
<dbReference type="OrthoDB" id="5288041at2"/>
<dbReference type="STRING" id="1184267.A11Q_2372"/>
<dbReference type="KEGG" id="bex:A11Q_2372"/>
<gene>
    <name evidence="6" type="ORF">A11Q_2372</name>
</gene>
<evidence type="ECO:0000256" key="3">
    <source>
        <dbReference type="SAM" id="SignalP"/>
    </source>
</evidence>
<dbReference type="eggNOG" id="COG4964">
    <property type="taxonomic scope" value="Bacteria"/>
</dbReference>
<sequence length="546" mass="59797">MKFVNLSALAVVLFNLGFGLSTAAQAQTGAPMVPGNVPNSSVGTPGTNLPTQRPLTSTAGGTVNTAELPTDERPNSKRIRRQLNLVVGVTHDEEFRIPDREISAKGRINFFDGGNGIKRIEGTDFFRFFPTNVGNGIVSLHDKKTGQLLVEIHFDIRDDAAEKTLREVQAMLADIEGIEFKIVNGIVHLDGYVLVPRDLMRIGQVISTWGPDRVKSLVTLSPIARKKIVEFIANDVNNPEVKISAVGDYIKLEGQVNNEAERQRIRQIVQLYIPDMVIETSPNAGFVQIRGRKNEGRWEDLVVDLITVKTQEEKVEPPPKMIQIVTHFVKFNDNYLKSFNFSFSPVLSAVAGTENRQPTSTIGETAQLISNLLPKLNWAKVHGYAKVLDTAYVLTQDNVPGKISRTVQSSALIAGENGSLQQSPAPPARVDLQVVPSVRSERSGLITLKDLTVNVTTPSKSEATTTSIQTTISVRDRQSAAFGGILKKDSETNYGTPANPDAVITLEASKSYTRNNSQFVVFVTPIIKSSASAGVEQVKKKFRVRD</sequence>
<feature type="domain" description="BON" evidence="5">
    <location>
        <begin position="225"/>
        <end position="270"/>
    </location>
</feature>
<feature type="chain" id="PRO_5004060564" evidence="3">
    <location>
        <begin position="27"/>
        <end position="546"/>
    </location>
</feature>
<accession>M4VBK1</accession>
<dbReference type="HOGENOM" id="CLU_534925_0_0_7"/>
<keyword evidence="7" id="KW-1185">Reference proteome</keyword>
<dbReference type="PATRIC" id="fig|1184267.3.peg.2405"/>
<feature type="domain" description="Type II/III secretion system secretin-like" evidence="4">
    <location>
        <begin position="382"/>
        <end position="527"/>
    </location>
</feature>
<feature type="signal peptide" evidence="3">
    <location>
        <begin position="1"/>
        <end position="26"/>
    </location>
</feature>
<evidence type="ECO:0000256" key="1">
    <source>
        <dbReference type="RuleBase" id="RU004003"/>
    </source>
</evidence>
<dbReference type="AlphaFoldDB" id="M4VBK1"/>
<dbReference type="Proteomes" id="UP000012040">
    <property type="component" value="Chromosome"/>
</dbReference>